<protein>
    <recommendedName>
        <fullName evidence="4">MULE transposase domain-containing protein</fullName>
    </recommendedName>
</protein>
<sequence length="514" mass="59386">MVNGAIIYEPLFPQPSSVLTLHRYYTKLMEDNTFKKRITTIAGLPEFISAEKKMLAIVEYCGTMPTKLKKHGNSKKSEPYIRTDSKVIQRAAEMAEHEKVSNVMTKLMEDNSFTAPKSTRQINDKRFRNRKRKREENMNSRINIADDVVSVLSELHSNPVIQEIILTKHKKPVVIVYSNQQMDDTIRNCEGDDGSVLGVDRTFNLGNFYVTVFSYKNRCLISNRTKDFPVMFGPCMIHFDAEEETYGKFFSHVSDRLGQKTRLTIGSDEEKSMTNPPKAKFPHANFLLCTKHIHDNIRRHLQENGAGVQERKGILRVIFGKNDGIIFSADDTEFDYRCMNLEPYLEQLPIFKSYWQRFVLCKIKTYVFRPLRDGVISEPWTNNNSESMNHKLKAAVNWDRNKFPELIEVIGTIYKNQILFLRCALFSNGDWRIAPSMEHHVITQLVWHGTSQMEKDRHVHKFMMAKPPPATATKSKYFSASNIAFKCPKASGNIGKKPCQRKRPASERTKTYCK</sequence>
<evidence type="ECO:0008006" key="4">
    <source>
        <dbReference type="Google" id="ProtNLM"/>
    </source>
</evidence>
<evidence type="ECO:0000313" key="3">
    <source>
        <dbReference type="Proteomes" id="UP001634394"/>
    </source>
</evidence>
<reference evidence="2 3" key="1">
    <citation type="submission" date="2024-11" db="EMBL/GenBank/DDBJ databases">
        <title>Chromosome-level genome assembly of the freshwater bivalve Anodonta woodiana.</title>
        <authorList>
            <person name="Chen X."/>
        </authorList>
    </citation>
    <scope>NUCLEOTIDE SEQUENCE [LARGE SCALE GENOMIC DNA]</scope>
    <source>
        <strain evidence="2">MN2024</strain>
        <tissue evidence="2">Gills</tissue>
    </source>
</reference>
<dbReference type="AlphaFoldDB" id="A0ABD3WUL0"/>
<dbReference type="Proteomes" id="UP001634394">
    <property type="component" value="Unassembled WGS sequence"/>
</dbReference>
<feature type="region of interest" description="Disordered" evidence="1">
    <location>
        <begin position="495"/>
        <end position="514"/>
    </location>
</feature>
<feature type="compositionally biased region" description="Basic and acidic residues" evidence="1">
    <location>
        <begin position="504"/>
        <end position="514"/>
    </location>
</feature>
<dbReference type="EMBL" id="JBJQND010000005">
    <property type="protein sequence ID" value="KAL3876473.1"/>
    <property type="molecule type" value="Genomic_DNA"/>
</dbReference>
<gene>
    <name evidence="2" type="ORF">ACJMK2_034316</name>
</gene>
<accession>A0ABD3WUL0</accession>
<evidence type="ECO:0000256" key="1">
    <source>
        <dbReference type="SAM" id="MobiDB-lite"/>
    </source>
</evidence>
<name>A0ABD3WUL0_SINWO</name>
<keyword evidence="3" id="KW-1185">Reference proteome</keyword>
<comment type="caution">
    <text evidence="2">The sequence shown here is derived from an EMBL/GenBank/DDBJ whole genome shotgun (WGS) entry which is preliminary data.</text>
</comment>
<organism evidence="2 3">
    <name type="scientific">Sinanodonta woodiana</name>
    <name type="common">Chinese pond mussel</name>
    <name type="synonym">Anodonta woodiana</name>
    <dbReference type="NCBI Taxonomy" id="1069815"/>
    <lineage>
        <taxon>Eukaryota</taxon>
        <taxon>Metazoa</taxon>
        <taxon>Spiralia</taxon>
        <taxon>Lophotrochozoa</taxon>
        <taxon>Mollusca</taxon>
        <taxon>Bivalvia</taxon>
        <taxon>Autobranchia</taxon>
        <taxon>Heteroconchia</taxon>
        <taxon>Palaeoheterodonta</taxon>
        <taxon>Unionida</taxon>
        <taxon>Unionoidea</taxon>
        <taxon>Unionidae</taxon>
        <taxon>Unioninae</taxon>
        <taxon>Sinanodonta</taxon>
    </lineage>
</organism>
<evidence type="ECO:0000313" key="2">
    <source>
        <dbReference type="EMBL" id="KAL3876473.1"/>
    </source>
</evidence>
<proteinExistence type="predicted"/>